<keyword evidence="3" id="KW-0547">Nucleotide-binding</keyword>
<dbReference type="InterPro" id="IPR041664">
    <property type="entry name" value="AAA_16"/>
</dbReference>
<dbReference type="PANTHER" id="PTHR35894:SF1">
    <property type="entry name" value="PHOSPHORIBULOKINASE _ URIDINE KINASE FAMILY"/>
    <property type="match status" value="1"/>
</dbReference>
<keyword evidence="3" id="KW-0067">ATP-binding</keyword>
<dbReference type="AlphaFoldDB" id="A0A7C5VG37"/>
<comment type="caution">
    <text evidence="3">The sequence shown here is derived from an EMBL/GenBank/DDBJ whole genome shotgun (WGS) entry which is preliminary data.</text>
</comment>
<evidence type="ECO:0000256" key="1">
    <source>
        <dbReference type="SAM" id="Phobius"/>
    </source>
</evidence>
<dbReference type="Pfam" id="PF13191">
    <property type="entry name" value="AAA_16"/>
    <property type="match status" value="1"/>
</dbReference>
<keyword evidence="1" id="KW-0812">Transmembrane</keyword>
<keyword evidence="1" id="KW-0472">Membrane</keyword>
<dbReference type="PANTHER" id="PTHR35894">
    <property type="entry name" value="GENERAL SECRETION PATHWAY PROTEIN A-RELATED"/>
    <property type="match status" value="1"/>
</dbReference>
<evidence type="ECO:0000259" key="2">
    <source>
        <dbReference type="Pfam" id="PF13191"/>
    </source>
</evidence>
<feature type="transmembrane region" description="Helical" evidence="1">
    <location>
        <begin position="278"/>
        <end position="298"/>
    </location>
</feature>
<sequence length="305" mass="32940">MFVGRKEEGQAVLLSVRAGRGVVLVGPPGYGKTALLQELRPALEAWSVVLWADKLSPFGAFLKDLFRALWDARIPVEGVGLSKDPEADLKAWGRRYPSNDEKAKSLVRALRAYAERGVNRAAVVVDDATGVQGSMVPWLVALAEAATLVLAVHPDTLKKANTKRLWMRLDRVDLPPLSPKETRALAEALMERYGVVAEDREAYLSRVAALSAGVPGEVERLVRYVSAEDIVRNRDVGTGYAEGLARREERGLALAPILLVAGGAAIAARYLGLARGEMDLYVAGGLGIALFVVLAPWLRKAVVAQ</sequence>
<gene>
    <name evidence="3" type="ORF">ENM28_05920</name>
</gene>
<proteinExistence type="predicted"/>
<dbReference type="GO" id="GO:0005524">
    <property type="term" value="F:ATP binding"/>
    <property type="evidence" value="ECO:0007669"/>
    <property type="project" value="UniProtKB-KW"/>
</dbReference>
<accession>A0A7C5VG37</accession>
<protein>
    <submittedName>
        <fullName evidence="3">ATP-binding protein</fullName>
    </submittedName>
</protein>
<dbReference type="Gene3D" id="3.40.50.300">
    <property type="entry name" value="P-loop containing nucleotide triphosphate hydrolases"/>
    <property type="match status" value="1"/>
</dbReference>
<dbReference type="SUPFAM" id="SSF52540">
    <property type="entry name" value="P-loop containing nucleoside triphosphate hydrolases"/>
    <property type="match status" value="1"/>
</dbReference>
<organism evidence="3">
    <name type="scientific">Thermus caliditerrae</name>
    <dbReference type="NCBI Taxonomy" id="1330700"/>
    <lineage>
        <taxon>Bacteria</taxon>
        <taxon>Thermotogati</taxon>
        <taxon>Deinococcota</taxon>
        <taxon>Deinococci</taxon>
        <taxon>Thermales</taxon>
        <taxon>Thermaceae</taxon>
        <taxon>Thermus</taxon>
    </lineage>
</organism>
<name>A0A7C5VG37_9DEIN</name>
<feature type="domain" description="Orc1-like AAA ATPase" evidence="2">
    <location>
        <begin position="2"/>
        <end position="131"/>
    </location>
</feature>
<evidence type="ECO:0000313" key="3">
    <source>
        <dbReference type="EMBL" id="HHM68228.1"/>
    </source>
</evidence>
<feature type="transmembrane region" description="Helical" evidence="1">
    <location>
        <begin position="252"/>
        <end position="272"/>
    </location>
</feature>
<reference evidence="3" key="1">
    <citation type="journal article" date="2020" name="mSystems">
        <title>Genome- and Community-Level Interaction Insights into Carbon Utilization and Element Cycling Functions of Hydrothermarchaeota in Hydrothermal Sediment.</title>
        <authorList>
            <person name="Zhou Z."/>
            <person name="Liu Y."/>
            <person name="Xu W."/>
            <person name="Pan J."/>
            <person name="Luo Z.H."/>
            <person name="Li M."/>
        </authorList>
    </citation>
    <scope>NUCLEOTIDE SEQUENCE [LARGE SCALE GENOMIC DNA]</scope>
    <source>
        <strain evidence="3">SpSt-1071</strain>
    </source>
</reference>
<dbReference type="InterPro" id="IPR027417">
    <property type="entry name" value="P-loop_NTPase"/>
</dbReference>
<dbReference type="EMBL" id="DRXE01000221">
    <property type="protein sequence ID" value="HHM68228.1"/>
    <property type="molecule type" value="Genomic_DNA"/>
</dbReference>
<dbReference type="InterPro" id="IPR052026">
    <property type="entry name" value="ExeA_AAA_ATPase_DNA-bind"/>
</dbReference>
<keyword evidence="1" id="KW-1133">Transmembrane helix</keyword>